<dbReference type="CDD" id="cd07996">
    <property type="entry name" value="WGR_MMR_like"/>
    <property type="match status" value="1"/>
</dbReference>
<dbReference type="AlphaFoldDB" id="A0A937CZY8"/>
<dbReference type="SUPFAM" id="SSF142921">
    <property type="entry name" value="WGR domain-like"/>
    <property type="match status" value="1"/>
</dbReference>
<proteinExistence type="predicted"/>
<dbReference type="InterPro" id="IPR049809">
    <property type="entry name" value="YehF/YfeS-like_WGR"/>
</dbReference>
<evidence type="ECO:0000313" key="3">
    <source>
        <dbReference type="Proteomes" id="UP000605848"/>
    </source>
</evidence>
<dbReference type="InterPro" id="IPR036930">
    <property type="entry name" value="WGR_dom_sf"/>
</dbReference>
<dbReference type="PROSITE" id="PS51977">
    <property type="entry name" value="WGR"/>
    <property type="match status" value="1"/>
</dbReference>
<dbReference type="SMART" id="SM00773">
    <property type="entry name" value="WGR"/>
    <property type="match status" value="1"/>
</dbReference>
<evidence type="ECO:0000259" key="1">
    <source>
        <dbReference type="PROSITE" id="PS51977"/>
    </source>
</evidence>
<name>A0A937CZY8_9HYPH</name>
<sequence>MADYKIQYLVLGRCDLDANMARFYVRSIEASLFGDAARIREWGRTGTSGHRKIELYESEGRTVEALETWLRRKQMRGYGARHRSP</sequence>
<dbReference type="RefSeq" id="WP_202064211.1">
    <property type="nucleotide sequence ID" value="NZ_JAEQMY010000069.1"/>
</dbReference>
<feature type="domain" description="WGR" evidence="1">
    <location>
        <begin position="1"/>
        <end position="85"/>
    </location>
</feature>
<organism evidence="2 3">
    <name type="scientific">Microvirga aerilata</name>
    <dbReference type="NCBI Taxonomy" id="670292"/>
    <lineage>
        <taxon>Bacteria</taxon>
        <taxon>Pseudomonadati</taxon>
        <taxon>Pseudomonadota</taxon>
        <taxon>Alphaproteobacteria</taxon>
        <taxon>Hyphomicrobiales</taxon>
        <taxon>Methylobacteriaceae</taxon>
        <taxon>Microvirga</taxon>
    </lineage>
</organism>
<dbReference type="Gene3D" id="2.20.140.10">
    <property type="entry name" value="WGR domain"/>
    <property type="match status" value="1"/>
</dbReference>
<comment type="caution">
    <text evidence="2">The sequence shown here is derived from an EMBL/GenBank/DDBJ whole genome shotgun (WGS) entry which is preliminary data.</text>
</comment>
<accession>A0A937CZY8</accession>
<dbReference type="Pfam" id="PF05406">
    <property type="entry name" value="WGR"/>
    <property type="match status" value="1"/>
</dbReference>
<dbReference type="EMBL" id="JAEQMY010000069">
    <property type="protein sequence ID" value="MBL0407219.1"/>
    <property type="molecule type" value="Genomic_DNA"/>
</dbReference>
<reference evidence="2" key="1">
    <citation type="submission" date="2021-01" db="EMBL/GenBank/DDBJ databases">
        <title>Microvirga sp.</title>
        <authorList>
            <person name="Kim M.K."/>
        </authorList>
    </citation>
    <scope>NUCLEOTIDE SEQUENCE</scope>
    <source>
        <strain evidence="2">5420S-16</strain>
    </source>
</reference>
<keyword evidence="3" id="KW-1185">Reference proteome</keyword>
<evidence type="ECO:0000313" key="2">
    <source>
        <dbReference type="EMBL" id="MBL0407219.1"/>
    </source>
</evidence>
<dbReference type="Proteomes" id="UP000605848">
    <property type="component" value="Unassembled WGS sequence"/>
</dbReference>
<dbReference type="InterPro" id="IPR008893">
    <property type="entry name" value="WGR_domain"/>
</dbReference>
<protein>
    <submittedName>
        <fullName evidence="2">WGR domain-containing protein</fullName>
    </submittedName>
</protein>
<gene>
    <name evidence="2" type="ORF">JKG68_25140</name>
</gene>